<evidence type="ECO:0000256" key="6">
    <source>
        <dbReference type="ARBA" id="ARBA00023033"/>
    </source>
</evidence>
<reference evidence="17 18" key="1">
    <citation type="submission" date="2019-04" db="EMBL/GenBank/DDBJ databases">
        <title>Thalassotalea guangxiensis sp. nov., isolated from sediment of the coastal wetland.</title>
        <authorList>
            <person name="Zheng S."/>
            <person name="Zhang D."/>
        </authorList>
    </citation>
    <scope>NUCLEOTIDE SEQUENCE [LARGE SCALE GENOMIC DNA]</scope>
    <source>
        <strain evidence="17 18">ZS-4</strain>
    </source>
</reference>
<evidence type="ECO:0000256" key="10">
    <source>
        <dbReference type="ARBA" id="ARBA00034345"/>
    </source>
</evidence>
<evidence type="ECO:0000259" key="14">
    <source>
        <dbReference type="Pfam" id="PF02770"/>
    </source>
</evidence>
<evidence type="ECO:0000313" key="17">
    <source>
        <dbReference type="EMBL" id="TKB46074.1"/>
    </source>
</evidence>
<dbReference type="InterPro" id="IPR006091">
    <property type="entry name" value="Acyl-CoA_Oxase/DH_mid-dom"/>
</dbReference>
<keyword evidence="4" id="KW-0547">Nucleotide-binding</keyword>
<organism evidence="17 18">
    <name type="scientific">Thalassotalea mangrovi</name>
    <dbReference type="NCBI Taxonomy" id="2572245"/>
    <lineage>
        <taxon>Bacteria</taxon>
        <taxon>Pseudomonadati</taxon>
        <taxon>Pseudomonadota</taxon>
        <taxon>Gammaproteobacteria</taxon>
        <taxon>Alteromonadales</taxon>
        <taxon>Colwelliaceae</taxon>
        <taxon>Thalassotalea</taxon>
    </lineage>
</organism>
<keyword evidence="2" id="KW-0285">Flavoprotein</keyword>
<sequence>MTLTAAHFVEHMTEAEQARAKIVESILPAIKEQAADVDRHGEFYRPHVQTLSNAGLLGLIIPEQYGGLGGGLRDLAAATFALGTVCPSTALCFFFHCSSASRGLLAIEAIEAGLFNETEAPVVKAFAEKVLTTMGRDGKWLANFASEAVKSEKSAINISTKATKVDGGYLLNGVKSFGCATGVADQYLVTAGLDGIDDASGLSTFFVNRDAQGVSERQKWDAIGMRGTETHGLILKDVFVTDADALTIPSAFVRCMQVSRGSFVGNQLASIAVYLGQAWSVYHTTLDTLTKAKFGDSGKSIASSPMHQQLIGEMMADLETAMLWLRRQLELETAEPEILPKNEVVKRWRLCKGQVSEYGYKVALNALKCTGTSGTSFSHPSAHGLREMAMALVQAFPAERGRLMAAQMEVEGAEQHQFSVGQNQ</sequence>
<evidence type="ECO:0000256" key="3">
    <source>
        <dbReference type="ARBA" id="ARBA00022643"/>
    </source>
</evidence>
<evidence type="ECO:0000259" key="15">
    <source>
        <dbReference type="Pfam" id="PF02771"/>
    </source>
</evidence>
<dbReference type="GO" id="GO:0005737">
    <property type="term" value="C:cytoplasm"/>
    <property type="evidence" value="ECO:0007669"/>
    <property type="project" value="UniProtKB-SubCell"/>
</dbReference>
<dbReference type="SUPFAM" id="SSF56645">
    <property type="entry name" value="Acyl-CoA dehydrogenase NM domain-like"/>
    <property type="match status" value="1"/>
</dbReference>
<dbReference type="RefSeq" id="WP_136735082.1">
    <property type="nucleotide sequence ID" value="NZ_SWDB01000010.1"/>
</dbReference>
<comment type="catalytic activity">
    <reaction evidence="13">
        <text>dibenzothiophene + 2 FMNH2 + 2 O2 = dibenzothiophene 5,5-dioxide + 2 FMN + 2 H2O + 2 H(+)</text>
        <dbReference type="Rhea" id="RHEA:49072"/>
        <dbReference type="ChEBI" id="CHEBI:15377"/>
        <dbReference type="ChEBI" id="CHEBI:15378"/>
        <dbReference type="ChEBI" id="CHEBI:15379"/>
        <dbReference type="ChEBI" id="CHEBI:23681"/>
        <dbReference type="ChEBI" id="CHEBI:57618"/>
        <dbReference type="ChEBI" id="CHEBI:58210"/>
        <dbReference type="ChEBI" id="CHEBI:90356"/>
        <dbReference type="EC" id="1.14.14.21"/>
    </reaction>
</comment>
<evidence type="ECO:0000256" key="1">
    <source>
        <dbReference type="ARBA" id="ARBA00004496"/>
    </source>
</evidence>
<evidence type="ECO:0000256" key="4">
    <source>
        <dbReference type="ARBA" id="ARBA00022741"/>
    </source>
</evidence>
<proteinExistence type="inferred from homology"/>
<comment type="similarity">
    <text evidence="8">Belongs to the DszC flavin monooxygenase family.</text>
</comment>
<dbReference type="EMBL" id="SWDB01000010">
    <property type="protein sequence ID" value="TKB46074.1"/>
    <property type="molecule type" value="Genomic_DNA"/>
</dbReference>
<protein>
    <recommendedName>
        <fullName evidence="10">Dibenzothiophene monooxygenase</fullName>
        <ecNumber evidence="9">1.14.14.21</ecNumber>
    </recommendedName>
</protein>
<evidence type="ECO:0000256" key="11">
    <source>
        <dbReference type="ARBA" id="ARBA00047859"/>
    </source>
</evidence>
<comment type="caution">
    <text evidence="17">The sequence shown here is derived from an EMBL/GenBank/DDBJ whole genome shotgun (WGS) entry which is preliminary data.</text>
</comment>
<dbReference type="AlphaFoldDB" id="A0A4U1B6B6"/>
<dbReference type="Gene3D" id="1.20.140.10">
    <property type="entry name" value="Butyryl-CoA Dehydrogenase, subunit A, domain 3"/>
    <property type="match status" value="1"/>
</dbReference>
<dbReference type="InterPro" id="IPR037069">
    <property type="entry name" value="AcylCoA_DH/ox_N_sf"/>
</dbReference>
<evidence type="ECO:0000313" key="18">
    <source>
        <dbReference type="Proteomes" id="UP000307999"/>
    </source>
</evidence>
<evidence type="ECO:0000256" key="8">
    <source>
        <dbReference type="ARBA" id="ARBA00034317"/>
    </source>
</evidence>
<dbReference type="EC" id="1.14.14.21" evidence="9"/>
<keyword evidence="6" id="KW-0503">Monooxygenase</keyword>
<dbReference type="Gene3D" id="2.40.110.10">
    <property type="entry name" value="Butyryl-CoA Dehydrogenase, subunit A, domain 2"/>
    <property type="match status" value="1"/>
</dbReference>
<dbReference type="OrthoDB" id="7316074at2"/>
<dbReference type="PIRSF" id="PIRSF016578">
    <property type="entry name" value="HsaA"/>
    <property type="match status" value="1"/>
</dbReference>
<dbReference type="Pfam" id="PF08028">
    <property type="entry name" value="Acyl-CoA_dh_2"/>
    <property type="match status" value="1"/>
</dbReference>
<gene>
    <name evidence="17" type="ORF">E8M12_05445</name>
</gene>
<keyword evidence="3" id="KW-0288">FMN</keyword>
<feature type="domain" description="Acyl-CoA dehydrogenase/oxidase N-terminal" evidence="15">
    <location>
        <begin position="15"/>
        <end position="101"/>
    </location>
</feature>
<keyword evidence="5" id="KW-0560">Oxidoreductase</keyword>
<dbReference type="InterPro" id="IPR036250">
    <property type="entry name" value="AcylCo_DH-like_C"/>
</dbReference>
<comment type="pathway">
    <text evidence="7">Sulfur metabolism; dibenzothiophene degradation.</text>
</comment>
<evidence type="ECO:0000256" key="13">
    <source>
        <dbReference type="ARBA" id="ARBA00049456"/>
    </source>
</evidence>
<dbReference type="InterPro" id="IPR013786">
    <property type="entry name" value="AcylCoA_DH/ox_N"/>
</dbReference>
<dbReference type="InterPro" id="IPR013107">
    <property type="entry name" value="Acyl-CoA_DH_C"/>
</dbReference>
<dbReference type="Pfam" id="PF02771">
    <property type="entry name" value="Acyl-CoA_dh_N"/>
    <property type="match status" value="1"/>
</dbReference>
<accession>A0A4U1B6B6</accession>
<dbReference type="GO" id="GO:0050660">
    <property type="term" value="F:flavin adenine dinucleotide binding"/>
    <property type="evidence" value="ECO:0007669"/>
    <property type="project" value="InterPro"/>
</dbReference>
<evidence type="ECO:0000259" key="16">
    <source>
        <dbReference type="Pfam" id="PF08028"/>
    </source>
</evidence>
<evidence type="ECO:0000256" key="2">
    <source>
        <dbReference type="ARBA" id="ARBA00022630"/>
    </source>
</evidence>
<feature type="domain" description="Acyl-CoA dehydrogenase C-terminal" evidence="16">
    <location>
        <begin position="271"/>
        <end position="380"/>
    </location>
</feature>
<evidence type="ECO:0000256" key="7">
    <source>
        <dbReference type="ARBA" id="ARBA00034307"/>
    </source>
</evidence>
<dbReference type="GO" id="GO:0003995">
    <property type="term" value="F:acyl-CoA dehydrogenase activity"/>
    <property type="evidence" value="ECO:0007669"/>
    <property type="project" value="TreeGrafter"/>
</dbReference>
<dbReference type="PANTHER" id="PTHR43884:SF12">
    <property type="entry name" value="ISOVALERYL-COA DEHYDROGENASE, MITOCHONDRIAL-RELATED"/>
    <property type="match status" value="1"/>
</dbReference>
<evidence type="ECO:0000256" key="12">
    <source>
        <dbReference type="ARBA" id="ARBA00048445"/>
    </source>
</evidence>
<dbReference type="InterPro" id="IPR046373">
    <property type="entry name" value="Acyl-CoA_Oxase/DH_mid-dom_sf"/>
</dbReference>
<evidence type="ECO:0000256" key="9">
    <source>
        <dbReference type="ARBA" id="ARBA00034328"/>
    </source>
</evidence>
<evidence type="ECO:0000256" key="5">
    <source>
        <dbReference type="ARBA" id="ARBA00023002"/>
    </source>
</evidence>
<dbReference type="InterPro" id="IPR009100">
    <property type="entry name" value="AcylCoA_DH/oxidase_NM_dom_sf"/>
</dbReference>
<dbReference type="Pfam" id="PF02770">
    <property type="entry name" value="Acyl-CoA_dh_M"/>
    <property type="match status" value="1"/>
</dbReference>
<feature type="domain" description="Acyl-CoA oxidase/dehydrogenase middle" evidence="14">
    <location>
        <begin position="156"/>
        <end position="238"/>
    </location>
</feature>
<keyword evidence="18" id="KW-1185">Reference proteome</keyword>
<comment type="subcellular location">
    <subcellularLocation>
        <location evidence="1">Cytoplasm</location>
    </subcellularLocation>
</comment>
<dbReference type="Proteomes" id="UP000307999">
    <property type="component" value="Unassembled WGS sequence"/>
</dbReference>
<dbReference type="Gene3D" id="1.10.540.10">
    <property type="entry name" value="Acyl-CoA dehydrogenase/oxidase, N-terminal domain"/>
    <property type="match status" value="1"/>
</dbReference>
<name>A0A4U1B6B6_9GAMM</name>
<dbReference type="SUPFAM" id="SSF47203">
    <property type="entry name" value="Acyl-CoA dehydrogenase C-terminal domain-like"/>
    <property type="match status" value="1"/>
</dbReference>
<comment type="catalytic activity">
    <reaction evidence="11">
        <text>dibenzothiophene + FMNH2 + O2 = dibenzothiophene 5-oxide + FMN + H2O + H(+)</text>
        <dbReference type="Rhea" id="RHEA:49076"/>
        <dbReference type="ChEBI" id="CHEBI:15377"/>
        <dbReference type="ChEBI" id="CHEBI:15378"/>
        <dbReference type="ChEBI" id="CHEBI:15379"/>
        <dbReference type="ChEBI" id="CHEBI:23681"/>
        <dbReference type="ChEBI" id="CHEBI:23683"/>
        <dbReference type="ChEBI" id="CHEBI:57618"/>
        <dbReference type="ChEBI" id="CHEBI:58210"/>
    </reaction>
</comment>
<comment type="catalytic activity">
    <reaction evidence="12">
        <text>dibenzothiophene 5-oxide + FMNH2 + O2 = dibenzothiophene 5,5-dioxide + FMN + H2O + H(+)</text>
        <dbReference type="Rhea" id="RHEA:49080"/>
        <dbReference type="ChEBI" id="CHEBI:15377"/>
        <dbReference type="ChEBI" id="CHEBI:15378"/>
        <dbReference type="ChEBI" id="CHEBI:15379"/>
        <dbReference type="ChEBI" id="CHEBI:23683"/>
        <dbReference type="ChEBI" id="CHEBI:57618"/>
        <dbReference type="ChEBI" id="CHEBI:58210"/>
        <dbReference type="ChEBI" id="CHEBI:90356"/>
    </reaction>
</comment>
<dbReference type="GO" id="GO:0004497">
    <property type="term" value="F:monooxygenase activity"/>
    <property type="evidence" value="ECO:0007669"/>
    <property type="project" value="UniProtKB-KW"/>
</dbReference>
<dbReference type="PANTHER" id="PTHR43884">
    <property type="entry name" value="ACYL-COA DEHYDROGENASE"/>
    <property type="match status" value="1"/>
</dbReference>